<dbReference type="STRING" id="545697.HMPREF0216_03284"/>
<protein>
    <submittedName>
        <fullName evidence="10">Arginine ABC transporter, ATP-binding protein ArtM</fullName>
    </submittedName>
</protein>
<dbReference type="SMART" id="SM00382">
    <property type="entry name" value="AAA"/>
    <property type="match status" value="1"/>
</dbReference>
<name>L1Q3G7_9CLOT</name>
<dbReference type="AlphaFoldDB" id="L1Q3G7"/>
<evidence type="ECO:0000256" key="7">
    <source>
        <dbReference type="ARBA" id="ARBA00022970"/>
    </source>
</evidence>
<evidence type="ECO:0000256" key="3">
    <source>
        <dbReference type="ARBA" id="ARBA00022448"/>
    </source>
</evidence>
<dbReference type="GO" id="GO:0005886">
    <property type="term" value="C:plasma membrane"/>
    <property type="evidence" value="ECO:0007669"/>
    <property type="project" value="UniProtKB-SubCell"/>
</dbReference>
<accession>L1Q3G7</accession>
<dbReference type="InterPro" id="IPR017871">
    <property type="entry name" value="ABC_transporter-like_CS"/>
</dbReference>
<dbReference type="PATRIC" id="fig|545697.3.peg.3208"/>
<proteinExistence type="inferred from homology"/>
<keyword evidence="6 10" id="KW-0067">ATP-binding</keyword>
<dbReference type="InterPro" id="IPR027417">
    <property type="entry name" value="P-loop_NTPase"/>
</dbReference>
<dbReference type="GO" id="GO:0005524">
    <property type="term" value="F:ATP binding"/>
    <property type="evidence" value="ECO:0007669"/>
    <property type="project" value="UniProtKB-KW"/>
</dbReference>
<dbReference type="PROSITE" id="PS00211">
    <property type="entry name" value="ABC_TRANSPORTER_1"/>
    <property type="match status" value="1"/>
</dbReference>
<evidence type="ECO:0000256" key="2">
    <source>
        <dbReference type="ARBA" id="ARBA00005417"/>
    </source>
</evidence>
<comment type="caution">
    <text evidence="10">The sequence shown here is derived from an EMBL/GenBank/DDBJ whole genome shotgun (WGS) entry which is preliminary data.</text>
</comment>
<evidence type="ECO:0000313" key="11">
    <source>
        <dbReference type="Proteomes" id="UP000010420"/>
    </source>
</evidence>
<dbReference type="InterPro" id="IPR003593">
    <property type="entry name" value="AAA+_ATPase"/>
</dbReference>
<dbReference type="PANTHER" id="PTHR43166">
    <property type="entry name" value="AMINO ACID IMPORT ATP-BINDING PROTEIN"/>
    <property type="match status" value="1"/>
</dbReference>
<sequence>MLRIEGLRKSFGKEEVLKEIDLQVKKGEIVVIVGPSGGGKTTLLRIVNALEDADSGSIKINGRYLYRDGNKAKKKEIKEIRKDIGMVFQGFNLFPHMTVLENIIEAPIRVNGEGKSNAIKKATEILEFLGLKGKENNYPFELSGGQKQRVAIGRALALEPKIMCFDEPTSALDPNLTEEVSKLIKSVSEKGMTTLIITHDMSFARSVADRIISMDKGKIVHKDIFS</sequence>
<dbReference type="Proteomes" id="UP000010420">
    <property type="component" value="Unassembled WGS sequence"/>
</dbReference>
<dbReference type="OrthoDB" id="9804199at2"/>
<dbReference type="RefSeq" id="WP_005216075.1">
    <property type="nucleotide sequence ID" value="NZ_KB291715.1"/>
</dbReference>
<keyword evidence="11" id="KW-1185">Reference proteome</keyword>
<evidence type="ECO:0000313" key="10">
    <source>
        <dbReference type="EMBL" id="EKY22240.1"/>
    </source>
</evidence>
<dbReference type="InterPro" id="IPR050086">
    <property type="entry name" value="MetN_ABC_transporter-like"/>
</dbReference>
<comment type="similarity">
    <text evidence="2">Belongs to the ABC transporter superfamily.</text>
</comment>
<evidence type="ECO:0000259" key="9">
    <source>
        <dbReference type="PROSITE" id="PS50893"/>
    </source>
</evidence>
<evidence type="ECO:0000256" key="1">
    <source>
        <dbReference type="ARBA" id="ARBA00004202"/>
    </source>
</evidence>
<evidence type="ECO:0000256" key="5">
    <source>
        <dbReference type="ARBA" id="ARBA00022741"/>
    </source>
</evidence>
<dbReference type="GO" id="GO:0016887">
    <property type="term" value="F:ATP hydrolysis activity"/>
    <property type="evidence" value="ECO:0007669"/>
    <property type="project" value="InterPro"/>
</dbReference>
<keyword evidence="8" id="KW-0472">Membrane</keyword>
<reference evidence="10 11" key="1">
    <citation type="submission" date="2012-05" db="EMBL/GenBank/DDBJ databases">
        <authorList>
            <person name="Weinstock G."/>
            <person name="Sodergren E."/>
            <person name="Lobos E.A."/>
            <person name="Fulton L."/>
            <person name="Fulton R."/>
            <person name="Courtney L."/>
            <person name="Fronick C."/>
            <person name="O'Laughlin M."/>
            <person name="Godfrey J."/>
            <person name="Wilson R.M."/>
            <person name="Miner T."/>
            <person name="Farmer C."/>
            <person name="Delehaunty K."/>
            <person name="Cordes M."/>
            <person name="Minx P."/>
            <person name="Tomlinson C."/>
            <person name="Chen J."/>
            <person name="Wollam A."/>
            <person name="Pepin K.H."/>
            <person name="Bhonagiri V."/>
            <person name="Zhang X."/>
            <person name="Suruliraj S."/>
            <person name="Warren W."/>
            <person name="Mitreva M."/>
            <person name="Mardis E.R."/>
            <person name="Wilson R.K."/>
        </authorList>
    </citation>
    <scope>NUCLEOTIDE SEQUENCE [LARGE SCALE GENOMIC DNA]</scope>
    <source>
        <strain evidence="10 11">DSM 1785</strain>
    </source>
</reference>
<feature type="domain" description="ABC transporter" evidence="9">
    <location>
        <begin position="2"/>
        <end position="226"/>
    </location>
</feature>
<dbReference type="GO" id="GO:0015424">
    <property type="term" value="F:ABC-type amino acid transporter activity"/>
    <property type="evidence" value="ECO:0007669"/>
    <property type="project" value="InterPro"/>
</dbReference>
<keyword evidence="5" id="KW-0547">Nucleotide-binding</keyword>
<dbReference type="PROSITE" id="PS50893">
    <property type="entry name" value="ABC_TRANSPORTER_2"/>
    <property type="match status" value="1"/>
</dbReference>
<dbReference type="PANTHER" id="PTHR43166:SF9">
    <property type="entry name" value="GLUTAMATE_ASPARTATE IMPORT ATP-BINDING PROTEIN GLTL"/>
    <property type="match status" value="1"/>
</dbReference>
<dbReference type="Gene3D" id="3.40.50.300">
    <property type="entry name" value="P-loop containing nucleotide triphosphate hydrolases"/>
    <property type="match status" value="1"/>
</dbReference>
<organism evidence="10 11">
    <name type="scientific">Clostridium celatum DSM 1785</name>
    <dbReference type="NCBI Taxonomy" id="545697"/>
    <lineage>
        <taxon>Bacteria</taxon>
        <taxon>Bacillati</taxon>
        <taxon>Bacillota</taxon>
        <taxon>Clostridia</taxon>
        <taxon>Eubacteriales</taxon>
        <taxon>Clostridiaceae</taxon>
        <taxon>Clostridium</taxon>
    </lineage>
</organism>
<dbReference type="Pfam" id="PF00005">
    <property type="entry name" value="ABC_tran"/>
    <property type="match status" value="1"/>
</dbReference>
<dbReference type="PIRSF" id="PIRSF039085">
    <property type="entry name" value="ABC_ATPase_HisP"/>
    <property type="match status" value="1"/>
</dbReference>
<dbReference type="HOGENOM" id="CLU_000604_1_22_9"/>
<dbReference type="EMBL" id="AMEZ01000133">
    <property type="protein sequence ID" value="EKY22240.1"/>
    <property type="molecule type" value="Genomic_DNA"/>
</dbReference>
<keyword evidence="7" id="KW-0029">Amino-acid transport</keyword>
<evidence type="ECO:0000256" key="8">
    <source>
        <dbReference type="ARBA" id="ARBA00023136"/>
    </source>
</evidence>
<gene>
    <name evidence="10" type="ORF">HMPREF0216_03284</name>
</gene>
<dbReference type="eggNOG" id="COG1126">
    <property type="taxonomic scope" value="Bacteria"/>
</dbReference>
<dbReference type="InterPro" id="IPR030679">
    <property type="entry name" value="ABC_ATPase_HisP-typ"/>
</dbReference>
<dbReference type="InterPro" id="IPR003439">
    <property type="entry name" value="ABC_transporter-like_ATP-bd"/>
</dbReference>
<dbReference type="SUPFAM" id="SSF52540">
    <property type="entry name" value="P-loop containing nucleoside triphosphate hydrolases"/>
    <property type="match status" value="1"/>
</dbReference>
<evidence type="ECO:0000256" key="6">
    <source>
        <dbReference type="ARBA" id="ARBA00022840"/>
    </source>
</evidence>
<evidence type="ECO:0000256" key="4">
    <source>
        <dbReference type="ARBA" id="ARBA00022475"/>
    </source>
</evidence>
<comment type="subcellular location">
    <subcellularLocation>
        <location evidence="1">Cell membrane</location>
        <topology evidence="1">Peripheral membrane protein</topology>
    </subcellularLocation>
</comment>
<keyword evidence="4" id="KW-1003">Cell membrane</keyword>
<keyword evidence="3" id="KW-0813">Transport</keyword>